<dbReference type="InterPro" id="IPR009057">
    <property type="entry name" value="Homeodomain-like_sf"/>
</dbReference>
<sequence length="373" mass="42743">MARNILTMAGRIKIITLMEQNMRQVDVANILHVNQSIVSRLWRKFQETQSIAYRPREGRPRKTTPGQDRRLHDIGLYARRPLKTPALCPHHRGARARWARAHENWTRGQWTRTLFSDEVRMGLHPDNNSIHVWRRTGERNHPSMTVERHQQFGGSILFWAGVMFGRRTPLVSIEGNMTAAVYENNILQPIVSGFAETVGEGFTLQDDNARPHRAHSVQRYLVEHGIRRMDWPACSPDMNCIEHAWSFLRRAISNRPHHPLTIQESYFQSSTSPINDSRTQECCLGRMGQFASGELRCIGTEYAPSHTRVPQVGARMKCEAVWQHQQHCLDSGSSVDPLSSAEVPSLVGLDWLFEHTDSEPDDIPHSNPGEFHF</sequence>
<accession>A0ABQ8S3T8</accession>
<feature type="domain" description="Tc1-like transposase DDE" evidence="2">
    <location>
        <begin position="113"/>
        <end position="256"/>
    </location>
</feature>
<dbReference type="Gene3D" id="1.10.10.10">
    <property type="entry name" value="Winged helix-like DNA-binding domain superfamily/Winged helix DNA-binding domain"/>
    <property type="match status" value="1"/>
</dbReference>
<dbReference type="InterPro" id="IPR038717">
    <property type="entry name" value="Tc1-like_DDE_dom"/>
</dbReference>
<dbReference type="Proteomes" id="UP001148838">
    <property type="component" value="Unassembled WGS sequence"/>
</dbReference>
<evidence type="ECO:0000256" key="1">
    <source>
        <dbReference type="ARBA" id="ARBA00004123"/>
    </source>
</evidence>
<name>A0ABQ8S3T8_PERAM</name>
<dbReference type="EMBL" id="JAJSOF020000037">
    <property type="protein sequence ID" value="KAJ4428575.1"/>
    <property type="molecule type" value="Genomic_DNA"/>
</dbReference>
<evidence type="ECO:0000259" key="2">
    <source>
        <dbReference type="Pfam" id="PF13358"/>
    </source>
</evidence>
<protein>
    <recommendedName>
        <fullName evidence="2">Tc1-like transposase DDE domain-containing protein</fullName>
    </recommendedName>
</protein>
<comment type="subcellular location">
    <subcellularLocation>
        <location evidence="1">Nucleus</location>
    </subcellularLocation>
</comment>
<dbReference type="InterPro" id="IPR052338">
    <property type="entry name" value="Transposase_5"/>
</dbReference>
<reference evidence="3 4" key="1">
    <citation type="journal article" date="2022" name="Allergy">
        <title>Genome assembly and annotation of Periplaneta americana reveal a comprehensive cockroach allergen profile.</title>
        <authorList>
            <person name="Wang L."/>
            <person name="Xiong Q."/>
            <person name="Saelim N."/>
            <person name="Wang L."/>
            <person name="Nong W."/>
            <person name="Wan A.T."/>
            <person name="Shi M."/>
            <person name="Liu X."/>
            <person name="Cao Q."/>
            <person name="Hui J.H.L."/>
            <person name="Sookrung N."/>
            <person name="Leung T.F."/>
            <person name="Tungtrongchitr A."/>
            <person name="Tsui S.K.W."/>
        </authorList>
    </citation>
    <scope>NUCLEOTIDE SEQUENCE [LARGE SCALE GENOMIC DNA]</scope>
    <source>
        <strain evidence="3">PWHHKU_190912</strain>
    </source>
</reference>
<organism evidence="3 4">
    <name type="scientific">Periplaneta americana</name>
    <name type="common">American cockroach</name>
    <name type="synonym">Blatta americana</name>
    <dbReference type="NCBI Taxonomy" id="6978"/>
    <lineage>
        <taxon>Eukaryota</taxon>
        <taxon>Metazoa</taxon>
        <taxon>Ecdysozoa</taxon>
        <taxon>Arthropoda</taxon>
        <taxon>Hexapoda</taxon>
        <taxon>Insecta</taxon>
        <taxon>Pterygota</taxon>
        <taxon>Neoptera</taxon>
        <taxon>Polyneoptera</taxon>
        <taxon>Dictyoptera</taxon>
        <taxon>Blattodea</taxon>
        <taxon>Blattoidea</taxon>
        <taxon>Blattidae</taxon>
        <taxon>Blattinae</taxon>
        <taxon>Periplaneta</taxon>
    </lineage>
</organism>
<proteinExistence type="predicted"/>
<dbReference type="Gene3D" id="3.30.420.10">
    <property type="entry name" value="Ribonuclease H-like superfamily/Ribonuclease H"/>
    <property type="match status" value="1"/>
</dbReference>
<evidence type="ECO:0000313" key="4">
    <source>
        <dbReference type="Proteomes" id="UP001148838"/>
    </source>
</evidence>
<comment type="caution">
    <text evidence="3">The sequence shown here is derived from an EMBL/GenBank/DDBJ whole genome shotgun (WGS) entry which is preliminary data.</text>
</comment>
<dbReference type="InterPro" id="IPR036397">
    <property type="entry name" value="RNaseH_sf"/>
</dbReference>
<dbReference type="SUPFAM" id="SSF46689">
    <property type="entry name" value="Homeodomain-like"/>
    <property type="match status" value="1"/>
</dbReference>
<dbReference type="PANTHER" id="PTHR23022:SF135">
    <property type="entry name" value="SI:DKEY-77F5.3"/>
    <property type="match status" value="1"/>
</dbReference>
<dbReference type="Pfam" id="PF13358">
    <property type="entry name" value="DDE_3"/>
    <property type="match status" value="1"/>
</dbReference>
<keyword evidence="4" id="KW-1185">Reference proteome</keyword>
<evidence type="ECO:0000313" key="3">
    <source>
        <dbReference type="EMBL" id="KAJ4428575.1"/>
    </source>
</evidence>
<gene>
    <name evidence="3" type="ORF">ANN_24619</name>
</gene>
<dbReference type="PANTHER" id="PTHR23022">
    <property type="entry name" value="TRANSPOSABLE ELEMENT-RELATED"/>
    <property type="match status" value="1"/>
</dbReference>
<dbReference type="InterPro" id="IPR036388">
    <property type="entry name" value="WH-like_DNA-bd_sf"/>
</dbReference>